<keyword evidence="2" id="KW-0472">Membrane</keyword>
<dbReference type="HOGENOM" id="CLU_196995_0_0_1"/>
<proteinExistence type="predicted"/>
<dbReference type="EMBL" id="JH795879">
    <property type="protein sequence ID" value="EJT97011.1"/>
    <property type="molecule type" value="Genomic_DNA"/>
</dbReference>
<sequence>MPPRRAAGRAPATISHAPGAPANETAWQRFLRTEIYALEKRAGNWTYVTSVGLFVGSIVAVRLWGTGLVPV</sequence>
<dbReference type="GeneID" id="63689218"/>
<gene>
    <name evidence="3" type="ORF">DACRYDRAFT_25425</name>
</gene>
<evidence type="ECO:0000313" key="3">
    <source>
        <dbReference type="EMBL" id="EJT97011.1"/>
    </source>
</evidence>
<feature type="region of interest" description="Disordered" evidence="1">
    <location>
        <begin position="1"/>
        <end position="20"/>
    </location>
</feature>
<accession>M5FUR3</accession>
<dbReference type="Proteomes" id="UP000030653">
    <property type="component" value="Unassembled WGS sequence"/>
</dbReference>
<feature type="compositionally biased region" description="Low complexity" evidence="1">
    <location>
        <begin position="1"/>
        <end position="12"/>
    </location>
</feature>
<dbReference type="OrthoDB" id="5514856at2759"/>
<evidence type="ECO:0000313" key="4">
    <source>
        <dbReference type="Proteomes" id="UP000030653"/>
    </source>
</evidence>
<keyword evidence="4" id="KW-1185">Reference proteome</keyword>
<feature type="transmembrane region" description="Helical" evidence="2">
    <location>
        <begin position="45"/>
        <end position="65"/>
    </location>
</feature>
<keyword evidence="2" id="KW-1133">Transmembrane helix</keyword>
<evidence type="ECO:0000256" key="2">
    <source>
        <dbReference type="SAM" id="Phobius"/>
    </source>
</evidence>
<dbReference type="AlphaFoldDB" id="M5FUR3"/>
<name>M5FUR3_DACPD</name>
<organism evidence="3 4">
    <name type="scientific">Dacryopinax primogenitus (strain DJM 731)</name>
    <name type="common">Brown rot fungus</name>
    <dbReference type="NCBI Taxonomy" id="1858805"/>
    <lineage>
        <taxon>Eukaryota</taxon>
        <taxon>Fungi</taxon>
        <taxon>Dikarya</taxon>
        <taxon>Basidiomycota</taxon>
        <taxon>Agaricomycotina</taxon>
        <taxon>Dacrymycetes</taxon>
        <taxon>Dacrymycetales</taxon>
        <taxon>Dacrymycetaceae</taxon>
        <taxon>Dacryopinax</taxon>
    </lineage>
</organism>
<keyword evidence="2" id="KW-0812">Transmembrane</keyword>
<protein>
    <submittedName>
        <fullName evidence="3">Uncharacterized protein</fullName>
    </submittedName>
</protein>
<dbReference type="RefSeq" id="XP_040623909.1">
    <property type="nucleotide sequence ID" value="XM_040774156.1"/>
</dbReference>
<evidence type="ECO:0000256" key="1">
    <source>
        <dbReference type="SAM" id="MobiDB-lite"/>
    </source>
</evidence>
<reference evidence="3 4" key="1">
    <citation type="journal article" date="2012" name="Science">
        <title>The Paleozoic origin of enzymatic lignin decomposition reconstructed from 31 fungal genomes.</title>
        <authorList>
            <person name="Floudas D."/>
            <person name="Binder M."/>
            <person name="Riley R."/>
            <person name="Barry K."/>
            <person name="Blanchette R.A."/>
            <person name="Henrissat B."/>
            <person name="Martinez A.T."/>
            <person name="Otillar R."/>
            <person name="Spatafora J.W."/>
            <person name="Yadav J.S."/>
            <person name="Aerts A."/>
            <person name="Benoit I."/>
            <person name="Boyd A."/>
            <person name="Carlson A."/>
            <person name="Copeland A."/>
            <person name="Coutinho P.M."/>
            <person name="de Vries R.P."/>
            <person name="Ferreira P."/>
            <person name="Findley K."/>
            <person name="Foster B."/>
            <person name="Gaskell J."/>
            <person name="Glotzer D."/>
            <person name="Gorecki P."/>
            <person name="Heitman J."/>
            <person name="Hesse C."/>
            <person name="Hori C."/>
            <person name="Igarashi K."/>
            <person name="Jurgens J.A."/>
            <person name="Kallen N."/>
            <person name="Kersten P."/>
            <person name="Kohler A."/>
            <person name="Kuees U."/>
            <person name="Kumar T.K.A."/>
            <person name="Kuo A."/>
            <person name="LaButti K."/>
            <person name="Larrondo L.F."/>
            <person name="Lindquist E."/>
            <person name="Ling A."/>
            <person name="Lombard V."/>
            <person name="Lucas S."/>
            <person name="Lundell T."/>
            <person name="Martin R."/>
            <person name="McLaughlin D.J."/>
            <person name="Morgenstern I."/>
            <person name="Morin E."/>
            <person name="Murat C."/>
            <person name="Nagy L.G."/>
            <person name="Nolan M."/>
            <person name="Ohm R.A."/>
            <person name="Patyshakuliyeva A."/>
            <person name="Rokas A."/>
            <person name="Ruiz-Duenas F.J."/>
            <person name="Sabat G."/>
            <person name="Salamov A."/>
            <person name="Samejima M."/>
            <person name="Schmutz J."/>
            <person name="Slot J.C."/>
            <person name="St John F."/>
            <person name="Stenlid J."/>
            <person name="Sun H."/>
            <person name="Sun S."/>
            <person name="Syed K."/>
            <person name="Tsang A."/>
            <person name="Wiebenga A."/>
            <person name="Young D."/>
            <person name="Pisabarro A."/>
            <person name="Eastwood D.C."/>
            <person name="Martin F."/>
            <person name="Cullen D."/>
            <person name="Grigoriev I.V."/>
            <person name="Hibbett D.S."/>
        </authorList>
    </citation>
    <scope>NUCLEOTIDE SEQUENCE [LARGE SCALE GENOMIC DNA]</scope>
    <source>
        <strain evidence="3 4">DJM-731 SS1</strain>
    </source>
</reference>